<accession>A0AAV9SRC3</accession>
<evidence type="ECO:0000313" key="3">
    <source>
        <dbReference type="EMBL" id="KAK5623899.1"/>
    </source>
</evidence>
<proteinExistence type="predicted"/>
<feature type="transmembrane region" description="Helical" evidence="2">
    <location>
        <begin position="40"/>
        <end position="66"/>
    </location>
</feature>
<keyword evidence="2" id="KW-1133">Transmembrane helix</keyword>
<feature type="region of interest" description="Disordered" evidence="1">
    <location>
        <begin position="74"/>
        <end position="108"/>
    </location>
</feature>
<feature type="compositionally biased region" description="Acidic residues" evidence="1">
    <location>
        <begin position="77"/>
        <end position="90"/>
    </location>
</feature>
<evidence type="ECO:0000256" key="2">
    <source>
        <dbReference type="SAM" id="Phobius"/>
    </source>
</evidence>
<organism evidence="3 4">
    <name type="scientific">Crenichthys baileyi</name>
    <name type="common">White River springfish</name>
    <dbReference type="NCBI Taxonomy" id="28760"/>
    <lineage>
        <taxon>Eukaryota</taxon>
        <taxon>Metazoa</taxon>
        <taxon>Chordata</taxon>
        <taxon>Craniata</taxon>
        <taxon>Vertebrata</taxon>
        <taxon>Euteleostomi</taxon>
        <taxon>Actinopterygii</taxon>
        <taxon>Neopterygii</taxon>
        <taxon>Teleostei</taxon>
        <taxon>Neoteleostei</taxon>
        <taxon>Acanthomorphata</taxon>
        <taxon>Ovalentaria</taxon>
        <taxon>Atherinomorphae</taxon>
        <taxon>Cyprinodontiformes</taxon>
        <taxon>Goodeidae</taxon>
        <taxon>Crenichthys</taxon>
    </lineage>
</organism>
<keyword evidence="2" id="KW-0472">Membrane</keyword>
<evidence type="ECO:0000256" key="1">
    <source>
        <dbReference type="SAM" id="MobiDB-lite"/>
    </source>
</evidence>
<protein>
    <submittedName>
        <fullName evidence="3">Uncharacterized protein</fullName>
    </submittedName>
</protein>
<sequence length="108" mass="11854">MNAYTTPPPLTQTSTDTFPTFSDLVTKIGKKDIYSSTEDFVALVGGIITVVLLVFLCTIAVLLWCLSRQKGSYVTNETDDDEIDNEDESVGSDVALQSKEPLKTDKED</sequence>
<gene>
    <name evidence="3" type="ORF">CRENBAI_000184</name>
</gene>
<dbReference type="AlphaFoldDB" id="A0AAV9SRC3"/>
<dbReference type="Proteomes" id="UP001311232">
    <property type="component" value="Unassembled WGS sequence"/>
</dbReference>
<keyword evidence="2" id="KW-0812">Transmembrane</keyword>
<keyword evidence="4" id="KW-1185">Reference proteome</keyword>
<evidence type="ECO:0000313" key="4">
    <source>
        <dbReference type="Proteomes" id="UP001311232"/>
    </source>
</evidence>
<reference evidence="3 4" key="1">
    <citation type="submission" date="2021-06" db="EMBL/GenBank/DDBJ databases">
        <authorList>
            <person name="Palmer J.M."/>
        </authorList>
    </citation>
    <scope>NUCLEOTIDE SEQUENCE [LARGE SCALE GENOMIC DNA]</scope>
    <source>
        <strain evidence="3 4">MEX-2019</strain>
        <tissue evidence="3">Muscle</tissue>
    </source>
</reference>
<comment type="caution">
    <text evidence="3">The sequence shown here is derived from an EMBL/GenBank/DDBJ whole genome shotgun (WGS) entry which is preliminary data.</text>
</comment>
<dbReference type="EMBL" id="JAHHUM010000010">
    <property type="protein sequence ID" value="KAK5623899.1"/>
    <property type="molecule type" value="Genomic_DNA"/>
</dbReference>
<name>A0AAV9SRC3_9TELE</name>